<dbReference type="EMBL" id="BLXT01002861">
    <property type="protein sequence ID" value="GFN98701.1"/>
    <property type="molecule type" value="Genomic_DNA"/>
</dbReference>
<comment type="caution">
    <text evidence="2">The sequence shown here is derived from an EMBL/GenBank/DDBJ whole genome shotgun (WGS) entry which is preliminary data.</text>
</comment>
<dbReference type="Proteomes" id="UP000735302">
    <property type="component" value="Unassembled WGS sequence"/>
</dbReference>
<evidence type="ECO:0000256" key="1">
    <source>
        <dbReference type="SAM" id="MobiDB-lite"/>
    </source>
</evidence>
<sequence>MVGNPWFSLTLNKEATECLKRSWGTCCLTNLSQEDISFWNEKHDASLLIHNLDKKKEGINVEEQGPRRERKCMCVCVASQQQDDLRLSGPPSGQGAGGGARTRDRRIPADIRADSLATVPPTPRSGEKMIVGHRFTTPGKDPTRTALLGEDKS</sequence>
<evidence type="ECO:0000313" key="3">
    <source>
        <dbReference type="Proteomes" id="UP000735302"/>
    </source>
</evidence>
<proteinExistence type="predicted"/>
<accession>A0AAV3ZUC6</accession>
<feature type="compositionally biased region" description="Basic and acidic residues" evidence="1">
    <location>
        <begin position="101"/>
        <end position="113"/>
    </location>
</feature>
<keyword evidence="3" id="KW-1185">Reference proteome</keyword>
<name>A0AAV3ZUC6_9GAST</name>
<reference evidence="2 3" key="1">
    <citation type="journal article" date="2021" name="Elife">
        <title>Chloroplast acquisition without the gene transfer in kleptoplastic sea slugs, Plakobranchus ocellatus.</title>
        <authorList>
            <person name="Maeda T."/>
            <person name="Takahashi S."/>
            <person name="Yoshida T."/>
            <person name="Shimamura S."/>
            <person name="Takaki Y."/>
            <person name="Nagai Y."/>
            <person name="Toyoda A."/>
            <person name="Suzuki Y."/>
            <person name="Arimoto A."/>
            <person name="Ishii H."/>
            <person name="Satoh N."/>
            <person name="Nishiyama T."/>
            <person name="Hasebe M."/>
            <person name="Maruyama T."/>
            <person name="Minagawa J."/>
            <person name="Obokata J."/>
            <person name="Shigenobu S."/>
        </authorList>
    </citation>
    <scope>NUCLEOTIDE SEQUENCE [LARGE SCALE GENOMIC DNA]</scope>
</reference>
<organism evidence="2 3">
    <name type="scientific">Plakobranchus ocellatus</name>
    <dbReference type="NCBI Taxonomy" id="259542"/>
    <lineage>
        <taxon>Eukaryota</taxon>
        <taxon>Metazoa</taxon>
        <taxon>Spiralia</taxon>
        <taxon>Lophotrochozoa</taxon>
        <taxon>Mollusca</taxon>
        <taxon>Gastropoda</taxon>
        <taxon>Heterobranchia</taxon>
        <taxon>Euthyneura</taxon>
        <taxon>Panpulmonata</taxon>
        <taxon>Sacoglossa</taxon>
        <taxon>Placobranchoidea</taxon>
        <taxon>Plakobranchidae</taxon>
        <taxon>Plakobranchus</taxon>
    </lineage>
</organism>
<feature type="region of interest" description="Disordered" evidence="1">
    <location>
        <begin position="81"/>
        <end position="153"/>
    </location>
</feature>
<dbReference type="AlphaFoldDB" id="A0AAV3ZUC6"/>
<gene>
    <name evidence="2" type="ORF">PoB_002520700</name>
</gene>
<evidence type="ECO:0000313" key="2">
    <source>
        <dbReference type="EMBL" id="GFN98701.1"/>
    </source>
</evidence>
<protein>
    <submittedName>
        <fullName evidence="2">Uncharacterized protein</fullName>
    </submittedName>
</protein>